<keyword evidence="2" id="KW-1003">Cell membrane</keyword>
<evidence type="ECO:0000256" key="3">
    <source>
        <dbReference type="ARBA" id="ARBA00022692"/>
    </source>
</evidence>
<gene>
    <name evidence="8" type="ORF">C7G83_10245</name>
</gene>
<evidence type="ECO:0000313" key="8">
    <source>
        <dbReference type="EMBL" id="PSN07512.1"/>
    </source>
</evidence>
<evidence type="ECO:0000256" key="6">
    <source>
        <dbReference type="SAM" id="Phobius"/>
    </source>
</evidence>
<comment type="caution">
    <text evidence="8">The sequence shown here is derived from an EMBL/GenBank/DDBJ whole genome shotgun (WGS) entry which is preliminary data.</text>
</comment>
<dbReference type="Proteomes" id="UP000240212">
    <property type="component" value="Unassembled WGS sequence"/>
</dbReference>
<dbReference type="InterPro" id="IPR001633">
    <property type="entry name" value="EAL_dom"/>
</dbReference>
<feature type="transmembrane region" description="Helical" evidence="6">
    <location>
        <begin position="292"/>
        <end position="314"/>
    </location>
</feature>
<protein>
    <submittedName>
        <fullName evidence="8">Sensor domain-containing phosphodiesterase</fullName>
    </submittedName>
</protein>
<dbReference type="EMBL" id="PYEP01000004">
    <property type="protein sequence ID" value="PSN07512.1"/>
    <property type="molecule type" value="Genomic_DNA"/>
</dbReference>
<reference evidence="8 9" key="1">
    <citation type="submission" date="2018-03" db="EMBL/GenBank/DDBJ databases">
        <title>Draft genome sequence of the first documented clinical Siccibacter turicensis isolate in Austria.</title>
        <authorList>
            <person name="Lepuschitz S."/>
            <person name="Pekard-Amenitsch S."/>
            <person name="Haunold R."/>
            <person name="Schill S."/>
            <person name="Mach R."/>
            <person name="Allerberger F."/>
            <person name="Ruppitsch W."/>
            <person name="Forsythe S.J."/>
        </authorList>
    </citation>
    <scope>NUCLEOTIDE SEQUENCE [LARGE SCALE GENOMIC DNA]</scope>
    <source>
        <strain evidence="8 9">6100069499-17</strain>
    </source>
</reference>
<dbReference type="STRING" id="1388748.GCA_000463155_02270"/>
<dbReference type="SMART" id="SM00267">
    <property type="entry name" value="GGDEF"/>
    <property type="match status" value="1"/>
</dbReference>
<dbReference type="Pfam" id="PF05231">
    <property type="entry name" value="MASE1"/>
    <property type="match status" value="1"/>
</dbReference>
<dbReference type="InterPro" id="IPR035919">
    <property type="entry name" value="EAL_sf"/>
</dbReference>
<organism evidence="8 9">
    <name type="scientific">Siccibacter turicensis</name>
    <dbReference type="NCBI Taxonomy" id="357233"/>
    <lineage>
        <taxon>Bacteria</taxon>
        <taxon>Pseudomonadati</taxon>
        <taxon>Pseudomonadota</taxon>
        <taxon>Gammaproteobacteria</taxon>
        <taxon>Enterobacterales</taxon>
        <taxon>Enterobacteriaceae</taxon>
        <taxon>Siccibacter</taxon>
    </lineage>
</organism>
<dbReference type="OrthoDB" id="5900110at2"/>
<keyword evidence="4 6" id="KW-1133">Transmembrane helix</keyword>
<dbReference type="PROSITE" id="PS50883">
    <property type="entry name" value="EAL"/>
    <property type="match status" value="1"/>
</dbReference>
<feature type="transmembrane region" description="Helical" evidence="6">
    <location>
        <begin position="86"/>
        <end position="106"/>
    </location>
</feature>
<evidence type="ECO:0000256" key="1">
    <source>
        <dbReference type="ARBA" id="ARBA00004651"/>
    </source>
</evidence>
<dbReference type="CDD" id="cd01948">
    <property type="entry name" value="EAL"/>
    <property type="match status" value="1"/>
</dbReference>
<dbReference type="Gene3D" id="3.20.20.450">
    <property type="entry name" value="EAL domain"/>
    <property type="match status" value="1"/>
</dbReference>
<proteinExistence type="predicted"/>
<dbReference type="SUPFAM" id="SSF141868">
    <property type="entry name" value="EAL domain-like"/>
    <property type="match status" value="1"/>
</dbReference>
<feature type="transmembrane region" description="Helical" evidence="6">
    <location>
        <begin position="12"/>
        <end position="32"/>
    </location>
</feature>
<evidence type="ECO:0000256" key="5">
    <source>
        <dbReference type="ARBA" id="ARBA00023136"/>
    </source>
</evidence>
<dbReference type="AlphaFoldDB" id="A0A2P8VIZ9"/>
<dbReference type="SMART" id="SM00052">
    <property type="entry name" value="EAL"/>
    <property type="match status" value="1"/>
</dbReference>
<feature type="domain" description="EAL" evidence="7">
    <location>
        <begin position="492"/>
        <end position="743"/>
    </location>
</feature>
<keyword evidence="3 6" id="KW-0812">Transmembrane</keyword>
<feature type="transmembrane region" description="Helical" evidence="6">
    <location>
        <begin position="126"/>
        <end position="149"/>
    </location>
</feature>
<dbReference type="InterPro" id="IPR000160">
    <property type="entry name" value="GGDEF_dom"/>
</dbReference>
<keyword evidence="5 6" id="KW-0472">Membrane</keyword>
<evidence type="ECO:0000256" key="2">
    <source>
        <dbReference type="ARBA" id="ARBA00022475"/>
    </source>
</evidence>
<dbReference type="GO" id="GO:0005886">
    <property type="term" value="C:plasma membrane"/>
    <property type="evidence" value="ECO:0007669"/>
    <property type="project" value="UniProtKB-SubCell"/>
</dbReference>
<dbReference type="InterPro" id="IPR050706">
    <property type="entry name" value="Cyclic-di-GMP_PDE-like"/>
</dbReference>
<sequence length="755" mass="86688">MHLVNWYKLHKDNWWCLPLVLPLVLLPLVRMGNTYTAVDGSVAVLYYLPIALFIALMLFFGWAALPGIILTLLIHYFHSIGPKETFIAIIHFLTTIIISWGGYRIFVPHRFATLYGNQRVGVQRLFWLVLCSASVFLMLFQMASFAGFYDYRTSMATQDPLSIRTLINYQGLLVGGLTGIPLCYFIIRVIRHPRYLRSFFSQMRKQFDKRVSLFEVVVWCSVVASLIALLLIPMSSRSIFNSNYTLSLLLPVMLWGAMRFGVIFTTAVWTPVIILLTHYFSRYISDYQGFDVQLAIASSSFAVFSCIIIFMAMVSTRQRELHTRARRVAYIDPIIQLPNLRALNQDLSRTPWSVLFLMRMPELDLLGRNYGVMLGIHYKQQLATWVRDVLYPDELVYQLSGDDMVLRLNTEFHKERIEALDKRIKAFRFVWDGMPLQPQVGMSYCYVRTPVSHLPLLLGEMSTMADLSLATLLPESLQRTGVNHVQRAVKMKVEMMNRLQQALDNDEFRLVAQRIEGARGDHYYEILLRMLDDNGELITPDKFLPVAHEFGFSSRIDSMVLEKTLRFMHDHRQTLPASRFSINLTPASVCRAMFPGEVRQMLERYQVEPWQIIFEVTESNSLSNVEQANLTLSRLQSMGCRVAIDDFGTGYASYARLKNVNADILKIDGSFIRNLLSSSLDYQIVASICHLARMKKMQVVAEYVETEAIRDEVRKLGIDYLQGFLIGYPIPLETLLALEIAEGRAVENAVLLPRD</sequence>
<feature type="transmembrane region" description="Helical" evidence="6">
    <location>
        <begin position="44"/>
        <end position="74"/>
    </location>
</feature>
<name>A0A2P8VIZ9_9ENTR</name>
<dbReference type="InterPro" id="IPR007895">
    <property type="entry name" value="MASE1"/>
</dbReference>
<evidence type="ECO:0000256" key="4">
    <source>
        <dbReference type="ARBA" id="ARBA00022989"/>
    </source>
</evidence>
<feature type="transmembrane region" description="Helical" evidence="6">
    <location>
        <begin position="211"/>
        <end position="232"/>
    </location>
</feature>
<evidence type="ECO:0000313" key="9">
    <source>
        <dbReference type="Proteomes" id="UP000240212"/>
    </source>
</evidence>
<evidence type="ECO:0000259" key="7">
    <source>
        <dbReference type="PROSITE" id="PS50883"/>
    </source>
</evidence>
<feature type="transmembrane region" description="Helical" evidence="6">
    <location>
        <begin position="169"/>
        <end position="190"/>
    </location>
</feature>
<dbReference type="PANTHER" id="PTHR33121:SF64">
    <property type="entry name" value="CYCLIC DI-GMP PHOSPHODIESTERASE PDEF"/>
    <property type="match status" value="1"/>
</dbReference>
<accession>A0A2P8VIZ9</accession>
<dbReference type="GO" id="GO:0071111">
    <property type="term" value="F:cyclic-guanylate-specific phosphodiesterase activity"/>
    <property type="evidence" value="ECO:0007669"/>
    <property type="project" value="InterPro"/>
</dbReference>
<dbReference type="Pfam" id="PF00563">
    <property type="entry name" value="EAL"/>
    <property type="match status" value="1"/>
</dbReference>
<keyword evidence="9" id="KW-1185">Reference proteome</keyword>
<comment type="subcellular location">
    <subcellularLocation>
        <location evidence="1">Cell membrane</location>
        <topology evidence="1">Multi-pass membrane protein</topology>
    </subcellularLocation>
</comment>
<feature type="transmembrane region" description="Helical" evidence="6">
    <location>
        <begin position="252"/>
        <end position="280"/>
    </location>
</feature>
<dbReference type="PANTHER" id="PTHR33121">
    <property type="entry name" value="CYCLIC DI-GMP PHOSPHODIESTERASE PDEF"/>
    <property type="match status" value="1"/>
</dbReference>
<dbReference type="RefSeq" id="WP_106877156.1">
    <property type="nucleotide sequence ID" value="NZ_PYEP01000004.1"/>
</dbReference>